<reference evidence="14 15" key="1">
    <citation type="submission" date="2016-10" db="EMBL/GenBank/DDBJ databases">
        <authorList>
            <person name="de Groot N.N."/>
        </authorList>
    </citation>
    <scope>NUCLEOTIDE SEQUENCE [LARGE SCALE GENOMIC DNA]</scope>
    <source>
        <strain evidence="14">MBHS1</strain>
    </source>
</reference>
<dbReference type="GO" id="GO:0009245">
    <property type="term" value="P:lipid A biosynthetic process"/>
    <property type="evidence" value="ECO:0007669"/>
    <property type="project" value="UniProtKB-UniRule"/>
</dbReference>
<accession>A0A1H6FA24</accession>
<evidence type="ECO:0000256" key="11">
    <source>
        <dbReference type="ARBA" id="ARBA00023098"/>
    </source>
</evidence>
<evidence type="ECO:0000256" key="5">
    <source>
        <dbReference type="ARBA" id="ARBA00022516"/>
    </source>
</evidence>
<keyword evidence="6 13" id="KW-0441">Lipid A biosynthesis</keyword>
<dbReference type="UniPathway" id="UPA00359">
    <property type="reaction ID" value="UER00482"/>
</dbReference>
<evidence type="ECO:0000256" key="4">
    <source>
        <dbReference type="ARBA" id="ARBA00016436"/>
    </source>
</evidence>
<evidence type="ECO:0000256" key="9">
    <source>
        <dbReference type="ARBA" id="ARBA00022777"/>
    </source>
</evidence>
<dbReference type="InterPro" id="IPR027417">
    <property type="entry name" value="P-loop_NTPase"/>
</dbReference>
<sequence length="339" mass="37898">MPEPFWHPNRIWYQAKHPLSVLLLPLSWLFCTLVKLRRFLYQKAYLRSHQAAVPIIVVGNLTVGGGGKTPMVVWLTQQLQKQGYTPGIISRGYSGQSQTWPQTVSASSDPHLVGDEPVLMAQRTNCPLVVGPNRPVAVSYLLASYPCDILISDDGLQHYPLRRDIEILMLNGHRRYGNQRCLPAGPLREPMQRISQVNFIVVGETNNKTAHAGEWSAQRLLGDAHALLNGQKTCQLSDFSGKTVHAVAGIAQPQDFFTCLSAAGIQLITHAFPDHYQYQKADLDFADDFPILMTEKDAVKCQTFASAAFWFVPLEIRLPDHFIKTVLASLHNPRNSRHG</sequence>
<keyword evidence="11 13" id="KW-0443">Lipid metabolism</keyword>
<comment type="pathway">
    <text evidence="2 13">Glycolipid biosynthesis; lipid IV(A) biosynthesis; lipid IV(A) from (3R)-3-hydroxytetradecanoyl-[acyl-carrier-protein] and UDP-N-acetyl-alpha-D-glucosamine: step 6/6.</text>
</comment>
<feature type="binding site" evidence="13">
    <location>
        <begin position="62"/>
        <end position="69"/>
    </location>
    <ligand>
        <name>ATP</name>
        <dbReference type="ChEBI" id="CHEBI:30616"/>
    </ligand>
</feature>
<evidence type="ECO:0000313" key="14">
    <source>
        <dbReference type="EMBL" id="SEH06221.1"/>
    </source>
</evidence>
<evidence type="ECO:0000256" key="6">
    <source>
        <dbReference type="ARBA" id="ARBA00022556"/>
    </source>
</evidence>
<proteinExistence type="inferred from homology"/>
<dbReference type="NCBIfam" id="TIGR00682">
    <property type="entry name" value="lpxK"/>
    <property type="match status" value="1"/>
</dbReference>
<organism evidence="14 15">
    <name type="scientific">Candidatus Venteria ishoeyi</name>
    <dbReference type="NCBI Taxonomy" id="1899563"/>
    <lineage>
        <taxon>Bacteria</taxon>
        <taxon>Pseudomonadati</taxon>
        <taxon>Pseudomonadota</taxon>
        <taxon>Gammaproteobacteria</taxon>
        <taxon>Thiotrichales</taxon>
        <taxon>Thiotrichaceae</taxon>
        <taxon>Venteria</taxon>
    </lineage>
</organism>
<dbReference type="Proteomes" id="UP000236724">
    <property type="component" value="Unassembled WGS sequence"/>
</dbReference>
<evidence type="ECO:0000256" key="3">
    <source>
        <dbReference type="ARBA" id="ARBA00012071"/>
    </source>
</evidence>
<evidence type="ECO:0000256" key="2">
    <source>
        <dbReference type="ARBA" id="ARBA00004870"/>
    </source>
</evidence>
<evidence type="ECO:0000256" key="1">
    <source>
        <dbReference type="ARBA" id="ARBA00002274"/>
    </source>
</evidence>
<dbReference type="SUPFAM" id="SSF52540">
    <property type="entry name" value="P-loop containing nucleoside triphosphate hydrolases"/>
    <property type="match status" value="1"/>
</dbReference>
<comment type="function">
    <text evidence="1 13">Transfers the gamma-phosphate of ATP to the 4'-position of a tetraacyldisaccharide 1-phosphate intermediate (termed DS-1-P) to form tetraacyldisaccharide 1,4'-bis-phosphate (lipid IVA).</text>
</comment>
<keyword evidence="5 13" id="KW-0444">Lipid biosynthesis</keyword>
<evidence type="ECO:0000313" key="15">
    <source>
        <dbReference type="Proteomes" id="UP000236724"/>
    </source>
</evidence>
<evidence type="ECO:0000256" key="7">
    <source>
        <dbReference type="ARBA" id="ARBA00022679"/>
    </source>
</evidence>
<dbReference type="GO" id="GO:0009029">
    <property type="term" value="F:lipid-A 4'-kinase activity"/>
    <property type="evidence" value="ECO:0007669"/>
    <property type="project" value="UniProtKB-UniRule"/>
</dbReference>
<comment type="similarity">
    <text evidence="13">Belongs to the LpxK family.</text>
</comment>
<keyword evidence="10 13" id="KW-0067">ATP-binding</keyword>
<keyword evidence="7 13" id="KW-0808">Transferase</keyword>
<dbReference type="AlphaFoldDB" id="A0A1H6FA24"/>
<dbReference type="OrthoDB" id="9766423at2"/>
<keyword evidence="15" id="KW-1185">Reference proteome</keyword>
<dbReference type="GO" id="GO:0005524">
    <property type="term" value="F:ATP binding"/>
    <property type="evidence" value="ECO:0007669"/>
    <property type="project" value="UniProtKB-UniRule"/>
</dbReference>
<dbReference type="GO" id="GO:0009244">
    <property type="term" value="P:lipopolysaccharide core region biosynthetic process"/>
    <property type="evidence" value="ECO:0007669"/>
    <property type="project" value="TreeGrafter"/>
</dbReference>
<dbReference type="InterPro" id="IPR003758">
    <property type="entry name" value="LpxK"/>
</dbReference>
<keyword evidence="8 13" id="KW-0547">Nucleotide-binding</keyword>
<evidence type="ECO:0000256" key="12">
    <source>
        <dbReference type="ARBA" id="ARBA00029757"/>
    </source>
</evidence>
<dbReference type="Pfam" id="PF02606">
    <property type="entry name" value="LpxK"/>
    <property type="match status" value="1"/>
</dbReference>
<name>A0A1H6FA24_9GAMM</name>
<keyword evidence="9 13" id="KW-0418">Kinase</keyword>
<dbReference type="PANTHER" id="PTHR42724:SF1">
    <property type="entry name" value="TETRAACYLDISACCHARIDE 4'-KINASE, MITOCHONDRIAL-RELATED"/>
    <property type="match status" value="1"/>
</dbReference>
<evidence type="ECO:0000256" key="10">
    <source>
        <dbReference type="ARBA" id="ARBA00022840"/>
    </source>
</evidence>
<dbReference type="RefSeq" id="WP_103920039.1">
    <property type="nucleotide sequence ID" value="NZ_FMSV02000440.1"/>
</dbReference>
<comment type="catalytic activity">
    <reaction evidence="13">
        <text>a lipid A disaccharide + ATP = a lipid IVA + ADP + H(+)</text>
        <dbReference type="Rhea" id="RHEA:67840"/>
        <dbReference type="ChEBI" id="CHEBI:15378"/>
        <dbReference type="ChEBI" id="CHEBI:30616"/>
        <dbReference type="ChEBI" id="CHEBI:176343"/>
        <dbReference type="ChEBI" id="CHEBI:176425"/>
        <dbReference type="ChEBI" id="CHEBI:456216"/>
        <dbReference type="EC" id="2.7.1.130"/>
    </reaction>
</comment>
<dbReference type="HAMAP" id="MF_00409">
    <property type="entry name" value="LpxK"/>
    <property type="match status" value="1"/>
</dbReference>
<dbReference type="GO" id="GO:0005886">
    <property type="term" value="C:plasma membrane"/>
    <property type="evidence" value="ECO:0007669"/>
    <property type="project" value="TreeGrafter"/>
</dbReference>
<evidence type="ECO:0000256" key="13">
    <source>
        <dbReference type="HAMAP-Rule" id="MF_00409"/>
    </source>
</evidence>
<evidence type="ECO:0000256" key="8">
    <source>
        <dbReference type="ARBA" id="ARBA00022741"/>
    </source>
</evidence>
<protein>
    <recommendedName>
        <fullName evidence="4 13">Tetraacyldisaccharide 4'-kinase</fullName>
        <ecNumber evidence="3 13">2.7.1.130</ecNumber>
    </recommendedName>
    <alternativeName>
        <fullName evidence="12 13">Lipid A 4'-kinase</fullName>
    </alternativeName>
</protein>
<dbReference type="EMBL" id="FMSV02000440">
    <property type="protein sequence ID" value="SEH06221.1"/>
    <property type="molecule type" value="Genomic_DNA"/>
</dbReference>
<dbReference type="EC" id="2.7.1.130" evidence="3 13"/>
<dbReference type="PANTHER" id="PTHR42724">
    <property type="entry name" value="TETRAACYLDISACCHARIDE 4'-KINASE"/>
    <property type="match status" value="1"/>
</dbReference>
<gene>
    <name evidence="13 14" type="primary">lpxK</name>
    <name evidence="14" type="ORF">MBHS_02076</name>
</gene>